<dbReference type="HOGENOM" id="CLU_1930736_0_0_1"/>
<dbReference type="Gramene" id="OBART03G26390.1">
    <property type="protein sequence ID" value="OBART03G26390.1"/>
    <property type="gene ID" value="OBART03G26390"/>
</dbReference>
<evidence type="ECO:0000256" key="1">
    <source>
        <dbReference type="SAM" id="MobiDB-lite"/>
    </source>
</evidence>
<sequence>MDHLGEEKIPAHVKLCIRLNPAVDFSPAHHRVSLFSMPGKKSSTPEVWKISSRGGGGATKTRRRGRRDPEAMATATGRLSPPAATFSLVSTLPFPFSPPLAKLGLGFFSLLPFPSSPPSLFSPDGNTAAGD</sequence>
<keyword evidence="3" id="KW-1185">Reference proteome</keyword>
<name>A0A0D3FLD7_9ORYZ</name>
<evidence type="ECO:0000313" key="2">
    <source>
        <dbReference type="EnsemblPlants" id="OBART03G26390.1"/>
    </source>
</evidence>
<reference evidence="2" key="2">
    <citation type="submission" date="2015-03" db="UniProtKB">
        <authorList>
            <consortium name="EnsemblPlants"/>
        </authorList>
    </citation>
    <scope>IDENTIFICATION</scope>
</reference>
<accession>A0A0D3FLD7</accession>
<dbReference type="AlphaFoldDB" id="A0A0D3FLD7"/>
<feature type="region of interest" description="Disordered" evidence="1">
    <location>
        <begin position="36"/>
        <end position="78"/>
    </location>
</feature>
<protein>
    <submittedName>
        <fullName evidence="2">Uncharacterized protein</fullName>
    </submittedName>
</protein>
<organism evidence="2">
    <name type="scientific">Oryza barthii</name>
    <dbReference type="NCBI Taxonomy" id="65489"/>
    <lineage>
        <taxon>Eukaryota</taxon>
        <taxon>Viridiplantae</taxon>
        <taxon>Streptophyta</taxon>
        <taxon>Embryophyta</taxon>
        <taxon>Tracheophyta</taxon>
        <taxon>Spermatophyta</taxon>
        <taxon>Magnoliopsida</taxon>
        <taxon>Liliopsida</taxon>
        <taxon>Poales</taxon>
        <taxon>Poaceae</taxon>
        <taxon>BOP clade</taxon>
        <taxon>Oryzoideae</taxon>
        <taxon>Oryzeae</taxon>
        <taxon>Oryzinae</taxon>
        <taxon>Oryza</taxon>
    </lineage>
</organism>
<dbReference type="Proteomes" id="UP000026960">
    <property type="component" value="Chromosome 3"/>
</dbReference>
<proteinExistence type="predicted"/>
<dbReference type="EnsemblPlants" id="OBART03G26390.1">
    <property type="protein sequence ID" value="OBART03G26390.1"/>
    <property type="gene ID" value="OBART03G26390"/>
</dbReference>
<reference evidence="2" key="1">
    <citation type="journal article" date="2009" name="Rice">
        <title>De Novo Next Generation Sequencing of Plant Genomes.</title>
        <authorList>
            <person name="Rounsley S."/>
            <person name="Marri P.R."/>
            <person name="Yu Y."/>
            <person name="He R."/>
            <person name="Sisneros N."/>
            <person name="Goicoechea J.L."/>
            <person name="Lee S.J."/>
            <person name="Angelova A."/>
            <person name="Kudrna D."/>
            <person name="Luo M."/>
            <person name="Affourtit J."/>
            <person name="Desany B."/>
            <person name="Knight J."/>
            <person name="Niazi F."/>
            <person name="Egholm M."/>
            <person name="Wing R.A."/>
        </authorList>
    </citation>
    <scope>NUCLEOTIDE SEQUENCE [LARGE SCALE GENOMIC DNA]</scope>
    <source>
        <strain evidence="2">cv. IRGC 105608</strain>
    </source>
</reference>
<evidence type="ECO:0000313" key="3">
    <source>
        <dbReference type="Proteomes" id="UP000026960"/>
    </source>
</evidence>
<dbReference type="PaxDb" id="65489-OBART03G26390.1"/>